<feature type="transmembrane region" description="Helical" evidence="6">
    <location>
        <begin position="161"/>
        <end position="178"/>
    </location>
</feature>
<proteinExistence type="inferred from homology"/>
<dbReference type="Proteomes" id="UP000663889">
    <property type="component" value="Unassembled WGS sequence"/>
</dbReference>
<dbReference type="InterPro" id="IPR026749">
    <property type="entry name" value="Tmem135"/>
</dbReference>
<evidence type="ECO:0000313" key="16">
    <source>
        <dbReference type="Proteomes" id="UP000663870"/>
    </source>
</evidence>
<evidence type="ECO:0000313" key="8">
    <source>
        <dbReference type="EMBL" id="CAF1176139.1"/>
    </source>
</evidence>
<name>A0A814Y140_9BILA</name>
<comment type="caution">
    <text evidence="9">The sequence shown here is derived from an EMBL/GenBank/DDBJ whole genome shotgun (WGS) entry which is preliminary data.</text>
</comment>
<feature type="transmembrane region" description="Helical" evidence="6">
    <location>
        <begin position="371"/>
        <end position="393"/>
    </location>
</feature>
<feature type="transmembrane region" description="Helical" evidence="6">
    <location>
        <begin position="40"/>
        <end position="56"/>
    </location>
</feature>
<dbReference type="Proteomes" id="UP000663870">
    <property type="component" value="Unassembled WGS sequence"/>
</dbReference>
<evidence type="ECO:0000313" key="10">
    <source>
        <dbReference type="EMBL" id="CAF1231600.1"/>
    </source>
</evidence>
<dbReference type="EMBL" id="CAJOAX010000226">
    <property type="protein sequence ID" value="CAF3544103.1"/>
    <property type="molecule type" value="Genomic_DNA"/>
</dbReference>
<dbReference type="EMBL" id="CAJNOO010001602">
    <property type="protein sequence ID" value="CAF1176139.1"/>
    <property type="molecule type" value="Genomic_DNA"/>
</dbReference>
<dbReference type="AlphaFoldDB" id="A0A814Y140"/>
<evidence type="ECO:0000256" key="5">
    <source>
        <dbReference type="ARBA" id="ARBA00023136"/>
    </source>
</evidence>
<protein>
    <recommendedName>
        <fullName evidence="7">Transmembrane protein 135 N-terminal domain-containing protein</fullName>
    </recommendedName>
</protein>
<keyword evidence="16" id="KW-1185">Reference proteome</keyword>
<comment type="similarity">
    <text evidence="2">Belongs to the TMEM135 family.</text>
</comment>
<comment type="subcellular location">
    <subcellularLocation>
        <location evidence="1">Endomembrane system</location>
        <topology evidence="1">Multi-pass membrane protein</topology>
    </subcellularLocation>
</comment>
<dbReference type="Proteomes" id="UP000663882">
    <property type="component" value="Unassembled WGS sequence"/>
</dbReference>
<keyword evidence="5 6" id="KW-0472">Membrane</keyword>
<evidence type="ECO:0000313" key="9">
    <source>
        <dbReference type="EMBL" id="CAF1223669.1"/>
    </source>
</evidence>
<evidence type="ECO:0000313" key="11">
    <source>
        <dbReference type="EMBL" id="CAF1248029.1"/>
    </source>
</evidence>
<evidence type="ECO:0000256" key="4">
    <source>
        <dbReference type="ARBA" id="ARBA00022989"/>
    </source>
</evidence>
<feature type="transmembrane region" description="Helical" evidence="6">
    <location>
        <begin position="332"/>
        <end position="351"/>
    </location>
</feature>
<keyword evidence="3 6" id="KW-0812">Transmembrane</keyword>
<dbReference type="EMBL" id="CAJNOT010001656">
    <property type="protein sequence ID" value="CAF1231600.1"/>
    <property type="molecule type" value="Genomic_DNA"/>
</dbReference>
<evidence type="ECO:0000313" key="15">
    <source>
        <dbReference type="Proteomes" id="UP000663854"/>
    </source>
</evidence>
<feature type="transmembrane region" description="Helical" evidence="6">
    <location>
        <begin position="129"/>
        <end position="149"/>
    </location>
</feature>
<evidence type="ECO:0000313" key="12">
    <source>
        <dbReference type="EMBL" id="CAF1504237.1"/>
    </source>
</evidence>
<evidence type="ECO:0000313" key="14">
    <source>
        <dbReference type="EMBL" id="CAF3767663.1"/>
    </source>
</evidence>
<dbReference type="EMBL" id="CAJOBD010001159">
    <property type="protein sequence ID" value="CAF3767663.1"/>
    <property type="molecule type" value="Genomic_DNA"/>
</dbReference>
<dbReference type="GO" id="GO:0012505">
    <property type="term" value="C:endomembrane system"/>
    <property type="evidence" value="ECO:0007669"/>
    <property type="project" value="UniProtKB-SubCell"/>
</dbReference>
<dbReference type="Proteomes" id="UP000663854">
    <property type="component" value="Unassembled WGS sequence"/>
</dbReference>
<dbReference type="EMBL" id="CAJNOH010001496">
    <property type="protein sequence ID" value="CAF1223669.1"/>
    <property type="molecule type" value="Genomic_DNA"/>
</dbReference>
<feature type="domain" description="Transmembrane protein 135 N-terminal" evidence="7">
    <location>
        <begin position="10"/>
        <end position="148"/>
    </location>
</feature>
<evidence type="ECO:0000256" key="3">
    <source>
        <dbReference type="ARBA" id="ARBA00022692"/>
    </source>
</evidence>
<keyword evidence="4 6" id="KW-1133">Transmembrane helix</keyword>
<evidence type="ECO:0000259" key="7">
    <source>
        <dbReference type="Pfam" id="PF15982"/>
    </source>
</evidence>
<evidence type="ECO:0000256" key="1">
    <source>
        <dbReference type="ARBA" id="ARBA00004127"/>
    </source>
</evidence>
<dbReference type="EMBL" id="CAJNOL010002477">
    <property type="protein sequence ID" value="CAF1504237.1"/>
    <property type="molecule type" value="Genomic_DNA"/>
</dbReference>
<dbReference type="Proteomes" id="UP000663864">
    <property type="component" value="Unassembled WGS sequence"/>
</dbReference>
<dbReference type="PANTHER" id="PTHR12459:SF15">
    <property type="entry name" value="TRANSMEMBRANE PROTEIN 135"/>
    <property type="match status" value="1"/>
</dbReference>
<dbReference type="Pfam" id="PF15982">
    <property type="entry name" value="TMEM135_C_rich"/>
    <property type="match status" value="1"/>
</dbReference>
<dbReference type="Proteomes" id="UP000663836">
    <property type="component" value="Unassembled WGS sequence"/>
</dbReference>
<reference evidence="9" key="1">
    <citation type="submission" date="2021-02" db="EMBL/GenBank/DDBJ databases">
        <authorList>
            <person name="Nowell W R."/>
        </authorList>
    </citation>
    <scope>NUCLEOTIDE SEQUENCE</scope>
</reference>
<dbReference type="InterPro" id="IPR031926">
    <property type="entry name" value="TMEM135_N"/>
</dbReference>
<dbReference type="PANTHER" id="PTHR12459">
    <property type="entry name" value="TRANSMEMBRANE PROTEIN 135-RELATED"/>
    <property type="match status" value="1"/>
</dbReference>
<dbReference type="EMBL" id="CAJNOU010001755">
    <property type="protein sequence ID" value="CAF1248029.1"/>
    <property type="molecule type" value="Genomic_DNA"/>
</dbReference>
<evidence type="ECO:0000256" key="2">
    <source>
        <dbReference type="ARBA" id="ARBA00008924"/>
    </source>
</evidence>
<organism evidence="9 15">
    <name type="scientific">Rotaria sordida</name>
    <dbReference type="NCBI Taxonomy" id="392033"/>
    <lineage>
        <taxon>Eukaryota</taxon>
        <taxon>Metazoa</taxon>
        <taxon>Spiralia</taxon>
        <taxon>Gnathifera</taxon>
        <taxon>Rotifera</taxon>
        <taxon>Eurotatoria</taxon>
        <taxon>Bdelloidea</taxon>
        <taxon>Philodinida</taxon>
        <taxon>Philodinidae</taxon>
        <taxon>Rotaria</taxon>
    </lineage>
</organism>
<accession>A0A814Y140</accession>
<evidence type="ECO:0000256" key="6">
    <source>
        <dbReference type="SAM" id="Phobius"/>
    </source>
</evidence>
<dbReference type="Proteomes" id="UP000663823">
    <property type="component" value="Unassembled WGS sequence"/>
</dbReference>
<dbReference type="OrthoDB" id="291792at2759"/>
<evidence type="ECO:0000313" key="13">
    <source>
        <dbReference type="EMBL" id="CAF3544103.1"/>
    </source>
</evidence>
<sequence>MPVQSRPILPYQCNQVIHPWHESCIGAACSLTKPLFKESFRIYCALYAIAGLIRLRKVKTLKQLRQRLIGFVLETVQSTMFLAVQGLFFLPTCCGGRKIFGHISYYKLYFQIIFCTLPGIFIERKQRRGALALYMTNLAVEVLFKMAVHRNLLTPLHNGEILIFAIASSIYTFILKTTSDHKHNSLLFSVIKSLIGKEECAPSLSIELIPKSKEKSVFFTLFYKYIKIIKHWPLIQNKNHPICNHKYHCFIHVLLGFLKRFLAGILIQMILHFTTSPIQFLQHPILFFSTLYKKGFNLGKFLGFYSAIYRLTSCLLRNILKYDRPEHGLIAGYLAGFSMIFYKSSTLAMYIMGKLLESIYFKCAHDGKVPIIPYFDSILYALSTALVLHAAVVEPQAMRPAYYKFIERLTGGYFSQVDRRMMDCYGVCSSKLFPNYKLPLMKK</sequence>
<gene>
    <name evidence="14" type="ORF">JBS370_LOCUS13492</name>
    <name evidence="12" type="ORF">JXQ802_LOCUS40608</name>
    <name evidence="13" type="ORF">OTI717_LOCUS3955</name>
    <name evidence="9" type="ORF">PYM288_LOCUS26007</name>
    <name evidence="8" type="ORF">RFH988_LOCUS23249</name>
    <name evidence="11" type="ORF">SEV965_LOCUS23584</name>
    <name evidence="10" type="ORF">ZHD862_LOCUS24397</name>
</gene>
<feature type="transmembrane region" description="Helical" evidence="6">
    <location>
        <begin position="103"/>
        <end position="122"/>
    </location>
</feature>
<feature type="transmembrane region" description="Helical" evidence="6">
    <location>
        <begin position="68"/>
        <end position="91"/>
    </location>
</feature>